<dbReference type="InterPro" id="IPR013083">
    <property type="entry name" value="Znf_RING/FYVE/PHD"/>
</dbReference>
<dbReference type="InterPro" id="IPR001965">
    <property type="entry name" value="Znf_PHD"/>
</dbReference>
<evidence type="ECO:0000256" key="3">
    <source>
        <dbReference type="ARBA" id="ARBA00022801"/>
    </source>
</evidence>
<evidence type="ECO:0000313" key="7">
    <source>
        <dbReference type="EMBL" id="KAK3286314.1"/>
    </source>
</evidence>
<dbReference type="AlphaFoldDB" id="A0AAE0GXS2"/>
<keyword evidence="3" id="KW-0378">Hydrolase</keyword>
<keyword evidence="2" id="KW-0863">Zinc-finger</keyword>
<evidence type="ECO:0000256" key="4">
    <source>
        <dbReference type="ARBA" id="ARBA00022833"/>
    </source>
</evidence>
<dbReference type="InterPro" id="IPR027417">
    <property type="entry name" value="P-loop_NTPase"/>
</dbReference>
<gene>
    <name evidence="7" type="ORF">CYMTET_6126</name>
</gene>
<dbReference type="PANTHER" id="PTHR10799">
    <property type="entry name" value="SNF2/RAD54 HELICASE FAMILY"/>
    <property type="match status" value="1"/>
</dbReference>
<dbReference type="InterPro" id="IPR001650">
    <property type="entry name" value="Helicase_C-like"/>
</dbReference>
<dbReference type="Pfam" id="PF00176">
    <property type="entry name" value="SNF2-rel_dom"/>
    <property type="match status" value="1"/>
</dbReference>
<evidence type="ECO:0000256" key="1">
    <source>
        <dbReference type="ARBA" id="ARBA00022723"/>
    </source>
</evidence>
<dbReference type="CDD" id="cd15568">
    <property type="entry name" value="PHD5_NSD"/>
    <property type="match status" value="1"/>
</dbReference>
<feature type="region of interest" description="Disordered" evidence="5">
    <location>
        <begin position="776"/>
        <end position="801"/>
    </location>
</feature>
<organism evidence="7 8">
    <name type="scientific">Cymbomonas tetramitiformis</name>
    <dbReference type="NCBI Taxonomy" id="36881"/>
    <lineage>
        <taxon>Eukaryota</taxon>
        <taxon>Viridiplantae</taxon>
        <taxon>Chlorophyta</taxon>
        <taxon>Pyramimonadophyceae</taxon>
        <taxon>Pyramimonadales</taxon>
        <taxon>Pyramimonadaceae</taxon>
        <taxon>Cymbomonas</taxon>
    </lineage>
</organism>
<feature type="domain" description="Helicase C-terminal" evidence="6">
    <location>
        <begin position="183"/>
        <end position="347"/>
    </location>
</feature>
<keyword evidence="4" id="KW-0862">Zinc</keyword>
<dbReference type="SUPFAM" id="SSF52540">
    <property type="entry name" value="P-loop containing nucleoside triphosphate hydrolases"/>
    <property type="match status" value="1"/>
</dbReference>
<dbReference type="GO" id="GO:0008270">
    <property type="term" value="F:zinc ion binding"/>
    <property type="evidence" value="ECO:0007669"/>
    <property type="project" value="UniProtKB-KW"/>
</dbReference>
<evidence type="ECO:0000313" key="8">
    <source>
        <dbReference type="Proteomes" id="UP001190700"/>
    </source>
</evidence>
<feature type="region of interest" description="Disordered" evidence="5">
    <location>
        <begin position="834"/>
        <end position="868"/>
    </location>
</feature>
<feature type="compositionally biased region" description="Low complexity" evidence="5">
    <location>
        <begin position="497"/>
        <end position="509"/>
    </location>
</feature>
<dbReference type="CDD" id="cd18793">
    <property type="entry name" value="SF2_C_SNF"/>
    <property type="match status" value="1"/>
</dbReference>
<dbReference type="GO" id="GO:0016787">
    <property type="term" value="F:hydrolase activity"/>
    <property type="evidence" value="ECO:0007669"/>
    <property type="project" value="UniProtKB-KW"/>
</dbReference>
<accession>A0AAE0GXS2</accession>
<feature type="compositionally biased region" description="Basic and acidic residues" evidence="5">
    <location>
        <begin position="780"/>
        <end position="793"/>
    </location>
</feature>
<dbReference type="SMART" id="SM00490">
    <property type="entry name" value="HELICc"/>
    <property type="match status" value="1"/>
</dbReference>
<dbReference type="InterPro" id="IPR049730">
    <property type="entry name" value="SNF2/RAD54-like_C"/>
</dbReference>
<dbReference type="SMART" id="SM00249">
    <property type="entry name" value="PHD"/>
    <property type="match status" value="1"/>
</dbReference>
<dbReference type="PROSITE" id="PS51194">
    <property type="entry name" value="HELICASE_CTER"/>
    <property type="match status" value="1"/>
</dbReference>
<keyword evidence="1" id="KW-0479">Metal-binding</keyword>
<evidence type="ECO:0000256" key="2">
    <source>
        <dbReference type="ARBA" id="ARBA00022771"/>
    </source>
</evidence>
<protein>
    <recommendedName>
        <fullName evidence="6">Helicase C-terminal domain-containing protein</fullName>
    </recommendedName>
</protein>
<dbReference type="Gene3D" id="3.40.50.300">
    <property type="entry name" value="P-loop containing nucleotide triphosphate hydrolases"/>
    <property type="match status" value="1"/>
</dbReference>
<sequence>MHELYALLCYILPDVFTNASLFEAGYSEVRGGREVDGKVLQAARIMLESLMIRRIKAEVETTLLPKLEYKVYVPLAPLQRRWYQHVLSKDSGLKEILTTNQLMAKLSQLQKVCNHPKQVLIGLDRRRAEAAAKLRAAEGSDYAHLQVRKQMGLIETIGGIAMEAELRDLSGETLVAGSGKLALLDRLLLRLRTSGSRVLLFSQFTETLDVLEEYCNYRFGRVNEAYLRLDGTTNRISRELDMRTFNAAGSSVFVYLISTKAGGMGINLATADTVVLYDSCWNPQVDLQAQDRAHRIGQKKQVRIFRMVTEGTAEERIIARAEQKMVLDAMVVKKQSEEVQQQLAQGLQGGTVHLQDVEIADNGTCAAPADGGDDGELADAGMNVKDLLGMLSYGASEMFKSQDGAGHEQQMTVAALDRRVGKILGDADNTTGAETALQEEVACAPHAPAEADVEKEIARLRVEGHRTIFDDAAAMVAAAEGGPNFPGGTQAVAMAEGSEHAAAAPSAPGGFERQAGDGLDEERNGRGAGSRMGKRQIVAPKRYNPPSILKQVGKRRKLQHDDACYNCTDGGDLLECGVCPRVYHLECAGLKAVPKGIWRCPWHECWGCARNKSSVGGMLFQCVSCPLAHCFDCCPEEYLKKNEPFTAYKANLEYRGYSTKTSMLFKCTDCAAAKVQAPFASHTHLSGVPTVDRFFPTTESKKAEAVEVIDVVSDEDASEDELAPGSQVEVYWRLDRAWYSGEVGNTGDDGLTEVTYDDGEVERLDMTTEKYRAVLPAKEGGARDRDTAGEARSRGAGGSGVPDAEYVTMAFKKKRKADPSVKFHCLECNGVFLPTPSGGMRKHKSRRPEGGHCPGSDGGSKIRQIQAN</sequence>
<dbReference type="SUPFAM" id="SSF57903">
    <property type="entry name" value="FYVE/PHD zinc finger"/>
    <property type="match status" value="1"/>
</dbReference>
<name>A0AAE0GXS2_9CHLO</name>
<proteinExistence type="predicted"/>
<feature type="region of interest" description="Disordered" evidence="5">
    <location>
        <begin position="497"/>
        <end position="537"/>
    </location>
</feature>
<dbReference type="Proteomes" id="UP001190700">
    <property type="component" value="Unassembled WGS sequence"/>
</dbReference>
<dbReference type="InterPro" id="IPR011011">
    <property type="entry name" value="Znf_FYVE_PHD"/>
</dbReference>
<comment type="caution">
    <text evidence="7">The sequence shown here is derived from an EMBL/GenBank/DDBJ whole genome shotgun (WGS) entry which is preliminary data.</text>
</comment>
<dbReference type="GO" id="GO:0005524">
    <property type="term" value="F:ATP binding"/>
    <property type="evidence" value="ECO:0007669"/>
    <property type="project" value="InterPro"/>
</dbReference>
<dbReference type="Gene3D" id="2.30.30.140">
    <property type="match status" value="1"/>
</dbReference>
<dbReference type="Pfam" id="PF00271">
    <property type="entry name" value="Helicase_C"/>
    <property type="match status" value="1"/>
</dbReference>
<reference evidence="7 8" key="1">
    <citation type="journal article" date="2015" name="Genome Biol. Evol.">
        <title>Comparative Genomics of a Bacterivorous Green Alga Reveals Evolutionary Causalities and Consequences of Phago-Mixotrophic Mode of Nutrition.</title>
        <authorList>
            <person name="Burns J.A."/>
            <person name="Paasch A."/>
            <person name="Narechania A."/>
            <person name="Kim E."/>
        </authorList>
    </citation>
    <scope>NUCLEOTIDE SEQUENCE [LARGE SCALE GENOMIC DNA]</scope>
    <source>
        <strain evidence="7 8">PLY_AMNH</strain>
    </source>
</reference>
<dbReference type="InterPro" id="IPR000330">
    <property type="entry name" value="SNF2_N"/>
</dbReference>
<keyword evidence="8" id="KW-1185">Reference proteome</keyword>
<evidence type="ECO:0000259" key="6">
    <source>
        <dbReference type="PROSITE" id="PS51194"/>
    </source>
</evidence>
<evidence type="ECO:0000256" key="5">
    <source>
        <dbReference type="SAM" id="MobiDB-lite"/>
    </source>
</evidence>
<dbReference type="EMBL" id="LGRX02001339">
    <property type="protein sequence ID" value="KAK3286314.1"/>
    <property type="molecule type" value="Genomic_DNA"/>
</dbReference>
<dbReference type="Gene3D" id="3.30.40.10">
    <property type="entry name" value="Zinc/RING finger domain, C3HC4 (zinc finger)"/>
    <property type="match status" value="1"/>
</dbReference>